<dbReference type="Proteomes" id="UP001491088">
    <property type="component" value="Chromosome"/>
</dbReference>
<feature type="coiled-coil region" evidence="1">
    <location>
        <begin position="99"/>
        <end position="161"/>
    </location>
</feature>
<accession>A0ABZ2TTK8</accession>
<dbReference type="EMBL" id="CP150496">
    <property type="protein sequence ID" value="WYW56475.1"/>
    <property type="molecule type" value="Genomic_DNA"/>
</dbReference>
<evidence type="ECO:0000256" key="1">
    <source>
        <dbReference type="SAM" id="Coils"/>
    </source>
</evidence>
<keyword evidence="1" id="KW-0175">Coiled coil</keyword>
<keyword evidence="2" id="KW-1133">Transmembrane helix</keyword>
<reference evidence="3 4" key="1">
    <citation type="submission" date="2024-03" db="EMBL/GenBank/DDBJ databases">
        <authorList>
            <person name="Cao K."/>
        </authorList>
    </citation>
    <scope>NUCLEOTIDE SEQUENCE [LARGE SCALE GENOMIC DNA]</scope>
    <source>
        <strain evidence="3 4">MCCC 1K00696</strain>
    </source>
</reference>
<feature type="transmembrane region" description="Helical" evidence="2">
    <location>
        <begin position="41"/>
        <end position="59"/>
    </location>
</feature>
<name>A0ABZ2TTK8_9FLAO</name>
<keyword evidence="4" id="KW-1185">Reference proteome</keyword>
<evidence type="ECO:0008006" key="5">
    <source>
        <dbReference type="Google" id="ProtNLM"/>
    </source>
</evidence>
<evidence type="ECO:0000313" key="4">
    <source>
        <dbReference type="Proteomes" id="UP001491088"/>
    </source>
</evidence>
<sequence>MEDKLHQFFSENNFDLNEPNAGHLERFERKLNYPKQKKNSWKWLSVAASVVLVLGFWLGSYHQKRQLDLADVSPKMEEVQNYFVSTINQEIKTLESNRNLDTETIIENALEELEELEDNYKVFIKDLNKNGKQRRVISAMIKNYQRRLDILERTLDQIDKLKNLNNIQNEIYI</sequence>
<gene>
    <name evidence="3" type="ORF">WG950_04250</name>
</gene>
<keyword evidence="2" id="KW-0472">Membrane</keyword>
<organism evidence="3 4">
    <name type="scientific">Polaribacter marinaquae</name>
    <dbReference type="NCBI Taxonomy" id="1642819"/>
    <lineage>
        <taxon>Bacteria</taxon>
        <taxon>Pseudomonadati</taxon>
        <taxon>Bacteroidota</taxon>
        <taxon>Flavobacteriia</taxon>
        <taxon>Flavobacteriales</taxon>
        <taxon>Flavobacteriaceae</taxon>
    </lineage>
</organism>
<keyword evidence="2" id="KW-0812">Transmembrane</keyword>
<dbReference type="RefSeq" id="WP_340934312.1">
    <property type="nucleotide sequence ID" value="NZ_CP150496.1"/>
</dbReference>
<proteinExistence type="predicted"/>
<evidence type="ECO:0000256" key="2">
    <source>
        <dbReference type="SAM" id="Phobius"/>
    </source>
</evidence>
<protein>
    <recommendedName>
        <fullName evidence="5">Anti-sigma factor</fullName>
    </recommendedName>
</protein>
<evidence type="ECO:0000313" key="3">
    <source>
        <dbReference type="EMBL" id="WYW56475.1"/>
    </source>
</evidence>